<dbReference type="EMBL" id="CP090896">
    <property type="protein sequence ID" value="ULT81782.1"/>
    <property type="molecule type" value="Genomic_DNA"/>
</dbReference>
<protein>
    <submittedName>
        <fullName evidence="4">Uncharacterized protein</fullName>
    </submittedName>
</protein>
<dbReference type="Proteomes" id="UP000829354">
    <property type="component" value="Chromosome X"/>
</dbReference>
<evidence type="ECO:0000256" key="1">
    <source>
        <dbReference type="SAM" id="MobiDB-lite"/>
    </source>
</evidence>
<dbReference type="Proteomes" id="UP000827892">
    <property type="component" value="Chromosome X"/>
</dbReference>
<dbReference type="OMA" id="NMANEPP"/>
<feature type="compositionally biased region" description="Low complexity" evidence="1">
    <location>
        <begin position="65"/>
        <end position="77"/>
    </location>
</feature>
<keyword evidence="2" id="KW-0732">Signal</keyword>
<evidence type="ECO:0000313" key="3">
    <source>
        <dbReference type="EMBL" id="ULT81782.1"/>
    </source>
</evidence>
<keyword evidence="6" id="KW-1185">Reference proteome</keyword>
<accession>A0AAE9F9L7</accession>
<dbReference type="EMBL" id="CP092625">
    <property type="protein sequence ID" value="UMM41088.1"/>
    <property type="molecule type" value="Genomic_DNA"/>
</dbReference>
<evidence type="ECO:0000313" key="6">
    <source>
        <dbReference type="Proteomes" id="UP000829354"/>
    </source>
</evidence>
<dbReference type="KEGG" id="cbr:CBG_14212"/>
<evidence type="ECO:0000313" key="4">
    <source>
        <dbReference type="EMBL" id="UMM41088.1"/>
    </source>
</evidence>
<dbReference type="AlphaFoldDB" id="A0AAE9F9L7"/>
<sequence length="133" mass="14875">MKFLLVLCALVAFAFANYGVSNDNYHVGGYGHHDNYIDSPFYKEPHHKHRRGRHGRHGRRHRGGRSSSSSSSSSSESRSYESRSYERDYYPYPHHVPSYGNVAHEAPAATAYGSPSNDVPAQAPYGVNTFGKK</sequence>
<reference evidence="4 6" key="1">
    <citation type="submission" date="2022-04" db="EMBL/GenBank/DDBJ databases">
        <title>Chromosome-level reference genomes for two strains of Caenorhabditis briggsae: an improved platform for comparative genomics.</title>
        <authorList>
            <person name="Stevens L."/>
            <person name="Andersen E."/>
        </authorList>
    </citation>
    <scope>NUCLEOTIDE SEQUENCE [LARGE SCALE GENOMIC DNA]</scope>
    <source>
        <strain evidence="4">VX34</strain>
        <tissue evidence="4">Whole-organism</tissue>
    </source>
</reference>
<evidence type="ECO:0000256" key="2">
    <source>
        <dbReference type="SAM" id="SignalP"/>
    </source>
</evidence>
<feature type="chain" id="PRO_5044707271" evidence="2">
    <location>
        <begin position="17"/>
        <end position="133"/>
    </location>
</feature>
<proteinExistence type="predicted"/>
<name>A0AAE9F9L7_CAEBR</name>
<gene>
    <name evidence="3" type="ORF">L3Y34_011628</name>
    <name evidence="4" type="ORF">L5515_017507</name>
</gene>
<organism evidence="4 6">
    <name type="scientific">Caenorhabditis briggsae</name>
    <dbReference type="NCBI Taxonomy" id="6238"/>
    <lineage>
        <taxon>Eukaryota</taxon>
        <taxon>Metazoa</taxon>
        <taxon>Ecdysozoa</taxon>
        <taxon>Nematoda</taxon>
        <taxon>Chromadorea</taxon>
        <taxon>Rhabditida</taxon>
        <taxon>Rhabditina</taxon>
        <taxon>Rhabditomorpha</taxon>
        <taxon>Rhabditoidea</taxon>
        <taxon>Rhabditidae</taxon>
        <taxon>Peloderinae</taxon>
        <taxon>Caenorhabditis</taxon>
    </lineage>
</organism>
<feature type="compositionally biased region" description="Basic residues" evidence="1">
    <location>
        <begin position="45"/>
        <end position="64"/>
    </location>
</feature>
<feature type="signal peptide" evidence="2">
    <location>
        <begin position="1"/>
        <end position="16"/>
    </location>
</feature>
<feature type="region of interest" description="Disordered" evidence="1">
    <location>
        <begin position="38"/>
        <end position="84"/>
    </location>
</feature>
<reference evidence="3 5" key="2">
    <citation type="submission" date="2022-05" db="EMBL/GenBank/DDBJ databases">
        <title>Chromosome-level reference genomes for two strains of Caenorhabditis briggsae: an improved platform for comparative genomics.</title>
        <authorList>
            <person name="Stevens L."/>
            <person name="Andersen E.C."/>
        </authorList>
    </citation>
    <scope>NUCLEOTIDE SEQUENCE [LARGE SCALE GENOMIC DNA]</scope>
    <source>
        <strain evidence="3">QX1410_ONT</strain>
        <tissue evidence="3">Whole-organism</tissue>
    </source>
</reference>
<feature type="region of interest" description="Disordered" evidence="1">
    <location>
        <begin position="109"/>
        <end position="133"/>
    </location>
</feature>
<evidence type="ECO:0000313" key="5">
    <source>
        <dbReference type="Proteomes" id="UP000827892"/>
    </source>
</evidence>